<dbReference type="Gene3D" id="3.40.1170.60">
    <property type="match status" value="1"/>
</dbReference>
<evidence type="ECO:0000256" key="3">
    <source>
        <dbReference type="ARBA" id="ARBA00023199"/>
    </source>
</evidence>
<dbReference type="GO" id="GO:0003887">
    <property type="term" value="F:DNA-directed DNA polymerase activity"/>
    <property type="evidence" value="ECO:0007669"/>
    <property type="project" value="TreeGrafter"/>
</dbReference>
<name>A0A9D1XQ86_9BACT</name>
<dbReference type="GO" id="GO:0006281">
    <property type="term" value="P:DNA repair"/>
    <property type="evidence" value="ECO:0007669"/>
    <property type="project" value="UniProtKB-KW"/>
</dbReference>
<evidence type="ECO:0000259" key="6">
    <source>
        <dbReference type="PROSITE" id="PS50173"/>
    </source>
</evidence>
<organism evidence="7 8">
    <name type="scientific">Candidatus Parabacteroides intestinigallinarum</name>
    <dbReference type="NCBI Taxonomy" id="2838722"/>
    <lineage>
        <taxon>Bacteria</taxon>
        <taxon>Pseudomonadati</taxon>
        <taxon>Bacteroidota</taxon>
        <taxon>Bacteroidia</taxon>
        <taxon>Bacteroidales</taxon>
        <taxon>Tannerellaceae</taxon>
        <taxon>Parabacteroides</taxon>
    </lineage>
</organism>
<dbReference type="InterPro" id="IPR036775">
    <property type="entry name" value="DNA_pol_Y-fam_lit_finger_sf"/>
</dbReference>
<dbReference type="GO" id="GO:0009432">
    <property type="term" value="P:SOS response"/>
    <property type="evidence" value="ECO:0007669"/>
    <property type="project" value="UniProtKB-KW"/>
</dbReference>
<keyword evidence="4" id="KW-0234">DNA repair</keyword>
<keyword evidence="5" id="KW-0742">SOS response</keyword>
<dbReference type="CDD" id="cd01700">
    <property type="entry name" value="PolY_Pol_V_umuC"/>
    <property type="match status" value="1"/>
</dbReference>
<gene>
    <name evidence="7" type="ORF">H9848_02600</name>
</gene>
<dbReference type="Gene3D" id="3.30.70.270">
    <property type="match status" value="1"/>
</dbReference>
<dbReference type="EMBL" id="DXEN01000014">
    <property type="protein sequence ID" value="HIX85484.1"/>
    <property type="molecule type" value="Genomic_DNA"/>
</dbReference>
<dbReference type="SUPFAM" id="SSF100879">
    <property type="entry name" value="Lesion bypass DNA polymerase (Y-family), little finger domain"/>
    <property type="match status" value="1"/>
</dbReference>
<sequence>MFGLVDCNNFYCSCERVFNPGLRTQPVVVLSNNDGCIIARSNEAKALGIEMGMPFYQAKELLERERVAVFSSNYTLYGDMSRRVMMLLSEFTPELTQYSIDEAFIDLTGMGSGEELRDYGKRIVRTIGKGTGIPVTLGIAPTKTLAKVASKYGKKYKGYEGVCLIDTEEKRIKALQGFDIADVWGIGRRSAKKLAYYGVKTAWDFTQWSENRVRRLLTVTGVRTWKELRGENCIDISELPEKQSICTSRSFPDSGLSELKVVEEAVANFAASCVRKLREQKSRCGQLTVFAYTSRFRNDVPSHTINRTITLSMPTNDQLELVAAAVQALRSEWREDGRYYYKKAGVIVWGITSDTAVQTVLFDSIDRDKQARLAAAIDAINQRNGFNTVKVAVQGTDKRWHLKSEHKSGQYSTNLSEIIKIKV</sequence>
<dbReference type="Gene3D" id="3.30.1490.100">
    <property type="entry name" value="DNA polymerase, Y-family, little finger domain"/>
    <property type="match status" value="1"/>
</dbReference>
<evidence type="ECO:0000256" key="4">
    <source>
        <dbReference type="ARBA" id="ARBA00023204"/>
    </source>
</evidence>
<dbReference type="GO" id="GO:0003684">
    <property type="term" value="F:damaged DNA binding"/>
    <property type="evidence" value="ECO:0007669"/>
    <property type="project" value="InterPro"/>
</dbReference>
<dbReference type="Pfam" id="PF13438">
    <property type="entry name" value="DUF4113"/>
    <property type="match status" value="1"/>
</dbReference>
<evidence type="ECO:0000256" key="1">
    <source>
        <dbReference type="ARBA" id="ARBA00010945"/>
    </source>
</evidence>
<keyword evidence="3" id="KW-0741">SOS mutagenesis</keyword>
<dbReference type="InterPro" id="IPR050116">
    <property type="entry name" value="DNA_polymerase-Y"/>
</dbReference>
<dbReference type="AlphaFoldDB" id="A0A9D1XQ86"/>
<feature type="domain" description="UmuC" evidence="6">
    <location>
        <begin position="2"/>
        <end position="187"/>
    </location>
</feature>
<evidence type="ECO:0000256" key="5">
    <source>
        <dbReference type="ARBA" id="ARBA00023236"/>
    </source>
</evidence>
<dbReference type="InterPro" id="IPR043502">
    <property type="entry name" value="DNA/RNA_pol_sf"/>
</dbReference>
<dbReference type="InterPro" id="IPR001126">
    <property type="entry name" value="UmuC"/>
</dbReference>
<accession>A0A9D1XQ86</accession>
<dbReference type="Pfam" id="PF11799">
    <property type="entry name" value="IMS_C"/>
    <property type="match status" value="1"/>
</dbReference>
<dbReference type="GO" id="GO:0005829">
    <property type="term" value="C:cytosol"/>
    <property type="evidence" value="ECO:0007669"/>
    <property type="project" value="TreeGrafter"/>
</dbReference>
<protein>
    <submittedName>
        <fullName evidence="7">Y-family DNA polymerase</fullName>
    </submittedName>
</protein>
<dbReference type="PROSITE" id="PS50173">
    <property type="entry name" value="UMUC"/>
    <property type="match status" value="1"/>
</dbReference>
<evidence type="ECO:0000313" key="7">
    <source>
        <dbReference type="EMBL" id="HIX85484.1"/>
    </source>
</evidence>
<dbReference type="Gene3D" id="1.10.150.20">
    <property type="entry name" value="5' to 3' exonuclease, C-terminal subdomain"/>
    <property type="match status" value="1"/>
</dbReference>
<comment type="caution">
    <text evidence="7">The sequence shown here is derived from an EMBL/GenBank/DDBJ whole genome shotgun (WGS) entry which is preliminary data.</text>
</comment>
<dbReference type="InterPro" id="IPR043128">
    <property type="entry name" value="Rev_trsase/Diguanyl_cyclase"/>
</dbReference>
<dbReference type="InterPro" id="IPR025188">
    <property type="entry name" value="DUF4113"/>
</dbReference>
<dbReference type="SUPFAM" id="SSF56672">
    <property type="entry name" value="DNA/RNA polymerases"/>
    <property type="match status" value="1"/>
</dbReference>
<comment type="similarity">
    <text evidence="1">Belongs to the DNA polymerase type-Y family.</text>
</comment>
<evidence type="ECO:0000256" key="2">
    <source>
        <dbReference type="ARBA" id="ARBA00022763"/>
    </source>
</evidence>
<keyword evidence="2" id="KW-0227">DNA damage</keyword>
<evidence type="ECO:0000313" key="8">
    <source>
        <dbReference type="Proteomes" id="UP000823847"/>
    </source>
</evidence>
<dbReference type="PANTHER" id="PTHR11076">
    <property type="entry name" value="DNA REPAIR POLYMERASE UMUC / TRANSFERASE FAMILY MEMBER"/>
    <property type="match status" value="1"/>
</dbReference>
<reference evidence="7" key="1">
    <citation type="journal article" date="2021" name="PeerJ">
        <title>Extensive microbial diversity within the chicken gut microbiome revealed by metagenomics and culture.</title>
        <authorList>
            <person name="Gilroy R."/>
            <person name="Ravi A."/>
            <person name="Getino M."/>
            <person name="Pursley I."/>
            <person name="Horton D.L."/>
            <person name="Alikhan N.F."/>
            <person name="Baker D."/>
            <person name="Gharbi K."/>
            <person name="Hall N."/>
            <person name="Watson M."/>
            <person name="Adriaenssens E.M."/>
            <person name="Foster-Nyarko E."/>
            <person name="Jarju S."/>
            <person name="Secka A."/>
            <person name="Antonio M."/>
            <person name="Oren A."/>
            <person name="Chaudhuri R.R."/>
            <person name="La Ragione R."/>
            <person name="Hildebrand F."/>
            <person name="Pallen M.J."/>
        </authorList>
    </citation>
    <scope>NUCLEOTIDE SEQUENCE</scope>
    <source>
        <strain evidence="7">ChiHecec2B26-12326</strain>
    </source>
</reference>
<proteinExistence type="inferred from homology"/>
<reference evidence="7" key="2">
    <citation type="submission" date="2021-04" db="EMBL/GenBank/DDBJ databases">
        <authorList>
            <person name="Gilroy R."/>
        </authorList>
    </citation>
    <scope>NUCLEOTIDE SEQUENCE</scope>
    <source>
        <strain evidence="7">ChiHecec2B26-12326</strain>
    </source>
</reference>
<dbReference type="Proteomes" id="UP000823847">
    <property type="component" value="Unassembled WGS sequence"/>
</dbReference>
<dbReference type="InterPro" id="IPR017961">
    <property type="entry name" value="DNA_pol_Y-fam_little_finger"/>
</dbReference>
<dbReference type="GO" id="GO:0042276">
    <property type="term" value="P:error-prone translesion synthesis"/>
    <property type="evidence" value="ECO:0007669"/>
    <property type="project" value="TreeGrafter"/>
</dbReference>
<dbReference type="Pfam" id="PF00817">
    <property type="entry name" value="IMS"/>
    <property type="match status" value="1"/>
</dbReference>
<dbReference type="PANTHER" id="PTHR11076:SF34">
    <property type="entry name" value="PROTEIN UMUC"/>
    <property type="match status" value="1"/>
</dbReference>